<keyword evidence="2" id="KW-0472">Membrane</keyword>
<dbReference type="GO" id="GO:0020037">
    <property type="term" value="F:heme binding"/>
    <property type="evidence" value="ECO:0007669"/>
    <property type="project" value="TreeGrafter"/>
</dbReference>
<dbReference type="eggNOG" id="COG2041">
    <property type="taxonomic scope" value="Bacteria"/>
</dbReference>
<dbReference type="AlphaFoldDB" id="K6V8E8"/>
<dbReference type="STRING" id="1108045.GORHZ_182_00010"/>
<reference evidence="4 5" key="1">
    <citation type="submission" date="2012-08" db="EMBL/GenBank/DDBJ databases">
        <title>Whole genome shotgun sequence of Gordonia rhizosphera NBRC 16068.</title>
        <authorList>
            <person name="Takarada H."/>
            <person name="Isaki S."/>
            <person name="Hosoyama A."/>
            <person name="Tsuchikane K."/>
            <person name="Katsumata H."/>
            <person name="Baba S."/>
            <person name="Ohji S."/>
            <person name="Yamazaki S."/>
            <person name="Fujita N."/>
        </authorList>
    </citation>
    <scope>NUCLEOTIDE SEQUENCE [LARGE SCALE GENOMIC DNA]</scope>
    <source>
        <strain evidence="4 5">NBRC 16068</strain>
    </source>
</reference>
<dbReference type="GO" id="GO:0006790">
    <property type="term" value="P:sulfur compound metabolic process"/>
    <property type="evidence" value="ECO:0007669"/>
    <property type="project" value="TreeGrafter"/>
</dbReference>
<dbReference type="Proteomes" id="UP000008363">
    <property type="component" value="Unassembled WGS sequence"/>
</dbReference>
<dbReference type="SUPFAM" id="SSF56524">
    <property type="entry name" value="Oxidoreductase molybdopterin-binding domain"/>
    <property type="match status" value="1"/>
</dbReference>
<gene>
    <name evidence="4" type="ORF">GORHZ_182_00010</name>
</gene>
<feature type="transmembrane region" description="Helical" evidence="2">
    <location>
        <begin position="174"/>
        <end position="192"/>
    </location>
</feature>
<feature type="domain" description="Oxidoreductase molybdopterin-binding" evidence="3">
    <location>
        <begin position="249"/>
        <end position="400"/>
    </location>
</feature>
<accession>K6V8E8</accession>
<feature type="transmembrane region" description="Helical" evidence="2">
    <location>
        <begin position="99"/>
        <end position="116"/>
    </location>
</feature>
<comment type="caution">
    <text evidence="4">The sequence shown here is derived from an EMBL/GenBank/DDBJ whole genome shotgun (WGS) entry which is preliminary data.</text>
</comment>
<dbReference type="InterPro" id="IPR014756">
    <property type="entry name" value="Ig_E-set"/>
</dbReference>
<evidence type="ECO:0000256" key="1">
    <source>
        <dbReference type="SAM" id="MobiDB-lite"/>
    </source>
</evidence>
<dbReference type="SUPFAM" id="SSF81296">
    <property type="entry name" value="E set domains"/>
    <property type="match status" value="1"/>
</dbReference>
<dbReference type="Gene3D" id="3.90.420.10">
    <property type="entry name" value="Oxidoreductase, molybdopterin-binding domain"/>
    <property type="match status" value="1"/>
</dbReference>
<evidence type="ECO:0000313" key="4">
    <source>
        <dbReference type="EMBL" id="GAB92498.1"/>
    </source>
</evidence>
<dbReference type="RefSeq" id="WP_006337014.1">
    <property type="nucleotide sequence ID" value="NZ_BAHC01000182.1"/>
</dbReference>
<keyword evidence="2" id="KW-1133">Transmembrane helix</keyword>
<dbReference type="GO" id="GO:0008482">
    <property type="term" value="F:sulfite oxidase activity"/>
    <property type="evidence" value="ECO:0007669"/>
    <property type="project" value="TreeGrafter"/>
</dbReference>
<feature type="transmembrane region" description="Helical" evidence="2">
    <location>
        <begin position="122"/>
        <end position="144"/>
    </location>
</feature>
<proteinExistence type="predicted"/>
<evidence type="ECO:0000259" key="3">
    <source>
        <dbReference type="Pfam" id="PF00174"/>
    </source>
</evidence>
<dbReference type="EMBL" id="BAHC01000182">
    <property type="protein sequence ID" value="GAB92498.1"/>
    <property type="molecule type" value="Genomic_DNA"/>
</dbReference>
<dbReference type="PANTHER" id="PTHR19372:SF7">
    <property type="entry name" value="SULFITE OXIDASE, MITOCHONDRIAL"/>
    <property type="match status" value="1"/>
</dbReference>
<feature type="region of interest" description="Disordered" evidence="1">
    <location>
        <begin position="498"/>
        <end position="523"/>
    </location>
</feature>
<dbReference type="Pfam" id="PF00174">
    <property type="entry name" value="Oxidored_molyb"/>
    <property type="match status" value="1"/>
</dbReference>
<dbReference type="GO" id="GO:0043546">
    <property type="term" value="F:molybdopterin cofactor binding"/>
    <property type="evidence" value="ECO:0007669"/>
    <property type="project" value="TreeGrafter"/>
</dbReference>
<dbReference type="Gene3D" id="2.60.40.650">
    <property type="match status" value="1"/>
</dbReference>
<sequence>MTSTRRDSGRLAAAALSGVVAVGAGLAVGEGTAVLVSPDSSPYFAVGSAVVDHTPTAVREWAISTFGTGDKPVLFLGMAAVMVLIAAGCGVAERFRPPAGSVAVGLFAIVGVLAALDRPGSRWTFAIPSVFAGIAAILVLRILVGMLRSPSTGATSDTDATPDTDEPEGVGRRFVLTAAGIAGLAVVVGVVGRRMLADTARTIADRAGVTLPTPRSPAPPVPASANLEVPGATPFVTSNADFYRIDTALQVPNLTTSDWSLRIHGMVDTEIRIGWDDLLAMPMTERFVTLTCVSNEIGGDLIGNARWLGVPMKTLLDRVGVRPGADMLLSTSSDGWTSGTPVSVVTDGRDALLAIGMNGQPLPVEHGYPVRQVIPGLYGYVSATKWVVDWELTRFADAKAYWTTRGWSALGPIKLSSRIDRPRSRSSHRRGEVVIAGTAWAQHTGIAAVEVRVDDGSWEPAELAGDYSDDTWRQWRFSWDAQPGDHRVYCRATDKSGKRQIEDRTSPVPDGATGLDSRAYTIT</sequence>
<name>K6V8E8_9ACTN</name>
<dbReference type="PANTHER" id="PTHR19372">
    <property type="entry name" value="SULFITE REDUCTASE"/>
    <property type="match status" value="1"/>
</dbReference>
<dbReference type="InterPro" id="IPR036374">
    <property type="entry name" value="OxRdtase_Mopterin-bd_sf"/>
</dbReference>
<feature type="transmembrane region" description="Helical" evidence="2">
    <location>
        <begin position="73"/>
        <end position="92"/>
    </location>
</feature>
<keyword evidence="2" id="KW-0812">Transmembrane</keyword>
<dbReference type="OrthoDB" id="9795587at2"/>
<evidence type="ECO:0000313" key="5">
    <source>
        <dbReference type="Proteomes" id="UP000008363"/>
    </source>
</evidence>
<dbReference type="InterPro" id="IPR000572">
    <property type="entry name" value="OxRdtase_Mopterin-bd_dom"/>
</dbReference>
<evidence type="ECO:0000256" key="2">
    <source>
        <dbReference type="SAM" id="Phobius"/>
    </source>
</evidence>
<protein>
    <submittedName>
        <fullName evidence="4">Putative sulfite oxidase</fullName>
    </submittedName>
</protein>
<organism evidence="4 5">
    <name type="scientific">Gordonia rhizosphera NBRC 16068</name>
    <dbReference type="NCBI Taxonomy" id="1108045"/>
    <lineage>
        <taxon>Bacteria</taxon>
        <taxon>Bacillati</taxon>
        <taxon>Actinomycetota</taxon>
        <taxon>Actinomycetes</taxon>
        <taxon>Mycobacteriales</taxon>
        <taxon>Gordoniaceae</taxon>
        <taxon>Gordonia</taxon>
    </lineage>
</organism>
<keyword evidence="5" id="KW-1185">Reference proteome</keyword>